<feature type="compositionally biased region" description="Basic and acidic residues" evidence="6">
    <location>
        <begin position="69"/>
        <end position="91"/>
    </location>
</feature>
<dbReference type="PROSITE" id="PS51898">
    <property type="entry name" value="TYR_RECOMBINASE"/>
    <property type="match status" value="1"/>
</dbReference>
<evidence type="ECO:0000259" key="8">
    <source>
        <dbReference type="PROSITE" id="PS51900"/>
    </source>
</evidence>
<evidence type="ECO:0000259" key="7">
    <source>
        <dbReference type="PROSITE" id="PS51898"/>
    </source>
</evidence>
<dbReference type="PANTHER" id="PTHR30349">
    <property type="entry name" value="PHAGE INTEGRASE-RELATED"/>
    <property type="match status" value="1"/>
</dbReference>
<evidence type="ECO:0000256" key="4">
    <source>
        <dbReference type="ARBA" id="ARBA00023172"/>
    </source>
</evidence>
<organism evidence="9 10">
    <name type="scientific">Allorhodopirellula solitaria</name>
    <dbReference type="NCBI Taxonomy" id="2527987"/>
    <lineage>
        <taxon>Bacteria</taxon>
        <taxon>Pseudomonadati</taxon>
        <taxon>Planctomycetota</taxon>
        <taxon>Planctomycetia</taxon>
        <taxon>Pirellulales</taxon>
        <taxon>Pirellulaceae</taxon>
        <taxon>Allorhodopirellula</taxon>
    </lineage>
</organism>
<dbReference type="SUPFAM" id="SSF56349">
    <property type="entry name" value="DNA breaking-rejoining enzymes"/>
    <property type="match status" value="1"/>
</dbReference>
<feature type="domain" description="Tyr recombinase" evidence="7">
    <location>
        <begin position="251"/>
        <end position="435"/>
    </location>
</feature>
<keyword evidence="4" id="KW-0233">DNA recombination</keyword>
<evidence type="ECO:0000256" key="5">
    <source>
        <dbReference type="PROSITE-ProRule" id="PRU01248"/>
    </source>
</evidence>
<dbReference type="InterPro" id="IPR004107">
    <property type="entry name" value="Integrase_SAM-like_N"/>
</dbReference>
<dbReference type="Pfam" id="PF13495">
    <property type="entry name" value="Phage_int_SAM_4"/>
    <property type="match status" value="1"/>
</dbReference>
<dbReference type="PROSITE" id="PS51900">
    <property type="entry name" value="CB"/>
    <property type="match status" value="1"/>
</dbReference>
<reference evidence="9 10" key="1">
    <citation type="submission" date="2019-02" db="EMBL/GenBank/DDBJ databases">
        <title>Deep-cultivation of Planctomycetes and their phenomic and genomic characterization uncovers novel biology.</title>
        <authorList>
            <person name="Wiegand S."/>
            <person name="Jogler M."/>
            <person name="Boedeker C."/>
            <person name="Pinto D."/>
            <person name="Vollmers J."/>
            <person name="Rivas-Marin E."/>
            <person name="Kohn T."/>
            <person name="Peeters S.H."/>
            <person name="Heuer A."/>
            <person name="Rast P."/>
            <person name="Oberbeckmann S."/>
            <person name="Bunk B."/>
            <person name="Jeske O."/>
            <person name="Meyerdierks A."/>
            <person name="Storesund J.E."/>
            <person name="Kallscheuer N."/>
            <person name="Luecker S."/>
            <person name="Lage O.M."/>
            <person name="Pohl T."/>
            <person name="Merkel B.J."/>
            <person name="Hornburger P."/>
            <person name="Mueller R.-W."/>
            <person name="Bruemmer F."/>
            <person name="Labrenz M."/>
            <person name="Spormann A.M."/>
            <person name="Op Den Camp H."/>
            <person name="Overmann J."/>
            <person name="Amann R."/>
            <person name="Jetten M.S.M."/>
            <person name="Mascher T."/>
            <person name="Medema M.H."/>
            <person name="Devos D.P."/>
            <person name="Kaster A.-K."/>
            <person name="Ovreas L."/>
            <person name="Rohde M."/>
            <person name="Galperin M.Y."/>
            <person name="Jogler C."/>
        </authorList>
    </citation>
    <scope>NUCLEOTIDE SEQUENCE [LARGE SCALE GENOMIC DNA]</scope>
    <source>
        <strain evidence="9 10">CA85</strain>
    </source>
</reference>
<dbReference type="Pfam" id="PF00589">
    <property type="entry name" value="Phage_integrase"/>
    <property type="match status" value="1"/>
</dbReference>
<keyword evidence="2" id="KW-0229">DNA integration</keyword>
<dbReference type="InterPro" id="IPR044068">
    <property type="entry name" value="CB"/>
</dbReference>
<protein>
    <submittedName>
        <fullName evidence="9">Tyrosine recombinase XerD</fullName>
    </submittedName>
</protein>
<dbReference type="AlphaFoldDB" id="A0A5C5YD59"/>
<comment type="caution">
    <text evidence="9">The sequence shown here is derived from an EMBL/GenBank/DDBJ whole genome shotgun (WGS) entry which is preliminary data.</text>
</comment>
<sequence>MIFFLIGEHRALDSKLVFQLSSWGGGLADLAVGRLAAAGCVEGSNAMDPNELFNEAAKITSRNTISAAYDEHRSHVGKSAEARRPDEDSRETSGLVTGDQQERIEKPVRDPIHRYRDATAYRAAIGRDAPRDQVIDTRDFRSEMAAIDLRTQRPSQREFVRLMYREMKIRNFKTKTIKAYIGALKSILRWSGRLPHEMDRETVKEYLLYLVETDRGFSHVGVHLSGIRDAFDKFCFLDITLGIETPKRDKKKPIVLSKDEVRRLIEAAVTLRDKLLLGLMYATGMRVSEVVRVRWRDVDLDRNVIAIVQGKGNVDRQVMLPEAYRSLFRSLKEECGGDSYLFPSESATRQTSNAVRYLNPRTVQRVMKRAVAVAEIAKPATPHSLRHSFATHSFEDGCDIRRIQKVLGHVRLETTTIYVHVAKPADPAQMPSPLDRMAGSVLPSEKSHDAVADKPGDTTPEVERLNGFDTLPQIHVKQFEGEESVRVTIEINRVGQRVFLTGTRATESRPGFWTLAIPPLEAWREEIQMLDPGQRRAIGEVEFYEFLRKSIGQRLAHGGGRAESSSPAPKRTRSKSLEESLSRTARETGADYRAAHRPGERVA</sequence>
<dbReference type="GO" id="GO:0015074">
    <property type="term" value="P:DNA integration"/>
    <property type="evidence" value="ECO:0007669"/>
    <property type="project" value="UniProtKB-KW"/>
</dbReference>
<feature type="region of interest" description="Disordered" evidence="6">
    <location>
        <begin position="555"/>
        <end position="603"/>
    </location>
</feature>
<dbReference type="EMBL" id="SJPK01000003">
    <property type="protein sequence ID" value="TWT72888.1"/>
    <property type="molecule type" value="Genomic_DNA"/>
</dbReference>
<feature type="compositionally biased region" description="Basic and acidic residues" evidence="6">
    <location>
        <begin position="575"/>
        <end position="603"/>
    </location>
</feature>
<dbReference type="InterPro" id="IPR010998">
    <property type="entry name" value="Integrase_recombinase_N"/>
</dbReference>
<evidence type="ECO:0000256" key="2">
    <source>
        <dbReference type="ARBA" id="ARBA00022908"/>
    </source>
</evidence>
<evidence type="ECO:0000256" key="6">
    <source>
        <dbReference type="SAM" id="MobiDB-lite"/>
    </source>
</evidence>
<dbReference type="InterPro" id="IPR013762">
    <property type="entry name" value="Integrase-like_cat_sf"/>
</dbReference>
<dbReference type="InterPro" id="IPR050090">
    <property type="entry name" value="Tyrosine_recombinase_XerCD"/>
</dbReference>
<evidence type="ECO:0000256" key="3">
    <source>
        <dbReference type="ARBA" id="ARBA00023125"/>
    </source>
</evidence>
<feature type="region of interest" description="Disordered" evidence="6">
    <location>
        <begin position="68"/>
        <end position="99"/>
    </location>
</feature>
<keyword evidence="10" id="KW-1185">Reference proteome</keyword>
<accession>A0A5C5YD59</accession>
<feature type="domain" description="Core-binding (CB)" evidence="8">
    <location>
        <begin position="154"/>
        <end position="235"/>
    </location>
</feature>
<dbReference type="Proteomes" id="UP000318053">
    <property type="component" value="Unassembled WGS sequence"/>
</dbReference>
<evidence type="ECO:0000256" key="1">
    <source>
        <dbReference type="ARBA" id="ARBA00008857"/>
    </source>
</evidence>
<dbReference type="Gene3D" id="1.10.443.10">
    <property type="entry name" value="Intergrase catalytic core"/>
    <property type="match status" value="1"/>
</dbReference>
<gene>
    <name evidence="9" type="primary">xerD_1</name>
    <name evidence="9" type="ORF">CA85_13490</name>
</gene>
<keyword evidence="3 5" id="KW-0238">DNA-binding</keyword>
<dbReference type="GO" id="GO:0006310">
    <property type="term" value="P:DNA recombination"/>
    <property type="evidence" value="ECO:0007669"/>
    <property type="project" value="UniProtKB-KW"/>
</dbReference>
<dbReference type="InterPro" id="IPR002104">
    <property type="entry name" value="Integrase_catalytic"/>
</dbReference>
<dbReference type="InterPro" id="IPR011010">
    <property type="entry name" value="DNA_brk_join_enz"/>
</dbReference>
<evidence type="ECO:0000313" key="9">
    <source>
        <dbReference type="EMBL" id="TWT72888.1"/>
    </source>
</evidence>
<comment type="similarity">
    <text evidence="1">Belongs to the 'phage' integrase family.</text>
</comment>
<evidence type="ECO:0000313" key="10">
    <source>
        <dbReference type="Proteomes" id="UP000318053"/>
    </source>
</evidence>
<dbReference type="Gene3D" id="1.10.150.130">
    <property type="match status" value="1"/>
</dbReference>
<proteinExistence type="inferred from homology"/>
<name>A0A5C5YD59_9BACT</name>
<dbReference type="GO" id="GO:0003677">
    <property type="term" value="F:DNA binding"/>
    <property type="evidence" value="ECO:0007669"/>
    <property type="project" value="UniProtKB-UniRule"/>
</dbReference>
<dbReference type="PANTHER" id="PTHR30349:SF64">
    <property type="entry name" value="PROPHAGE INTEGRASE INTD-RELATED"/>
    <property type="match status" value="1"/>
</dbReference>